<keyword evidence="1" id="KW-0472">Membrane</keyword>
<evidence type="ECO:0000256" key="1">
    <source>
        <dbReference type="SAM" id="Phobius"/>
    </source>
</evidence>
<feature type="transmembrane region" description="Helical" evidence="1">
    <location>
        <begin position="50"/>
        <end position="72"/>
    </location>
</feature>
<proteinExistence type="predicted"/>
<dbReference type="Pfam" id="PF08592">
    <property type="entry name" value="Anthrone_oxy"/>
    <property type="match status" value="1"/>
</dbReference>
<dbReference type="InterPro" id="IPR013901">
    <property type="entry name" value="Anthrone_oxy"/>
</dbReference>
<feature type="transmembrane region" description="Helical" evidence="1">
    <location>
        <begin position="131"/>
        <end position="149"/>
    </location>
</feature>
<evidence type="ECO:0000313" key="3">
    <source>
        <dbReference type="Proteomes" id="UP000198727"/>
    </source>
</evidence>
<gene>
    <name evidence="2" type="ORF">SAMN05421810_101722</name>
</gene>
<organism evidence="2 3">
    <name type="scientific">Amycolatopsis arida</name>
    <dbReference type="NCBI Taxonomy" id="587909"/>
    <lineage>
        <taxon>Bacteria</taxon>
        <taxon>Bacillati</taxon>
        <taxon>Actinomycetota</taxon>
        <taxon>Actinomycetes</taxon>
        <taxon>Pseudonocardiales</taxon>
        <taxon>Pseudonocardiaceae</taxon>
        <taxon>Amycolatopsis</taxon>
    </lineage>
</organism>
<dbReference type="Proteomes" id="UP000198727">
    <property type="component" value="Unassembled WGS sequence"/>
</dbReference>
<accession>A0A1I5M000</accession>
<keyword evidence="1" id="KW-0812">Transmembrane</keyword>
<dbReference type="EMBL" id="FOWW01000001">
    <property type="protein sequence ID" value="SFP02331.1"/>
    <property type="molecule type" value="Genomic_DNA"/>
</dbReference>
<dbReference type="RefSeq" id="WP_092527760.1">
    <property type="nucleotide sequence ID" value="NZ_FOWW01000001.1"/>
</dbReference>
<protein>
    <submittedName>
        <fullName evidence="2">Uncharacterized membrane protein</fullName>
    </submittedName>
</protein>
<evidence type="ECO:0000313" key="2">
    <source>
        <dbReference type="EMBL" id="SFP02331.1"/>
    </source>
</evidence>
<feature type="transmembrane region" description="Helical" evidence="1">
    <location>
        <begin position="79"/>
        <end position="101"/>
    </location>
</feature>
<dbReference type="AlphaFoldDB" id="A0A1I5M000"/>
<name>A0A1I5M000_9PSEU</name>
<keyword evidence="3" id="KW-1185">Reference proteome</keyword>
<dbReference type="STRING" id="587909.SAMN05421810_101722"/>
<keyword evidence="1" id="KW-1133">Transmembrane helix</keyword>
<reference evidence="3" key="1">
    <citation type="submission" date="2016-10" db="EMBL/GenBank/DDBJ databases">
        <authorList>
            <person name="Varghese N."/>
            <person name="Submissions S."/>
        </authorList>
    </citation>
    <scope>NUCLEOTIDE SEQUENCE [LARGE SCALE GENOMIC DNA]</scope>
    <source>
        <strain evidence="3">CGMCC 4.5579</strain>
    </source>
</reference>
<sequence length="150" mass="15809">MPTAVLLAATVTTGLMAGLFTGFAYAVMPGLARTDDRTFVEAMRRINEAIVNGWFLPAFLGAPVLSAVAVVLRPGGADVLPWLVAGLALNAVGMFGVTVAANVPLNNRLAAADDPAAARTWFERRWVRWNVVRAVAALGAFCCLALALVR</sequence>
<dbReference type="OrthoDB" id="428263at2"/>